<evidence type="ECO:0000313" key="1">
    <source>
        <dbReference type="EMBL" id="GMG37517.1"/>
    </source>
</evidence>
<reference evidence="1" key="1">
    <citation type="submission" date="2023-04" db="EMBL/GenBank/DDBJ databases">
        <title>Aspergillus oryzae NBRC 4228.</title>
        <authorList>
            <person name="Ichikawa N."/>
            <person name="Sato H."/>
            <person name="Tonouchi N."/>
        </authorList>
    </citation>
    <scope>NUCLEOTIDE SEQUENCE</scope>
    <source>
        <strain evidence="1">NBRC 4228</strain>
    </source>
</reference>
<name>A0AAN4YZQ9_ASPOZ</name>
<evidence type="ECO:0000313" key="2">
    <source>
        <dbReference type="Proteomes" id="UP001165205"/>
    </source>
</evidence>
<protein>
    <submittedName>
        <fullName evidence="1">Unnamed protein product</fullName>
    </submittedName>
</protein>
<dbReference type="EMBL" id="BSYA01000244">
    <property type="protein sequence ID" value="GMG37517.1"/>
    <property type="molecule type" value="Genomic_DNA"/>
</dbReference>
<comment type="caution">
    <text evidence="1">The sequence shown here is derived from an EMBL/GenBank/DDBJ whole genome shotgun (WGS) entry which is preliminary data.</text>
</comment>
<organism evidence="1 2">
    <name type="scientific">Aspergillus oryzae</name>
    <name type="common">Yellow koji mold</name>
    <dbReference type="NCBI Taxonomy" id="5062"/>
    <lineage>
        <taxon>Eukaryota</taxon>
        <taxon>Fungi</taxon>
        <taxon>Dikarya</taxon>
        <taxon>Ascomycota</taxon>
        <taxon>Pezizomycotina</taxon>
        <taxon>Eurotiomycetes</taxon>
        <taxon>Eurotiomycetidae</taxon>
        <taxon>Eurotiales</taxon>
        <taxon>Aspergillaceae</taxon>
        <taxon>Aspergillus</taxon>
        <taxon>Aspergillus subgen. Circumdati</taxon>
    </lineage>
</organism>
<dbReference type="AlphaFoldDB" id="A0AAN4YZQ9"/>
<sequence length="160" mass="16635">MVSNRFAIIINLQMEPYLSDILVADSADLLDVGSTLGDILKGVARELKLILDVGGSDDLNTGLGSDTTNDRFGVPDLNVVEASLSVLLNVDVDGKVSVDVAHLVLEALGDTNDQVVDDGTDGTQGSDTLAGTVVQLDRDNILLGAAESDSDVGEVLNKLA</sequence>
<gene>
    <name evidence="1" type="ORF">Aory04_001236700</name>
</gene>
<dbReference type="Proteomes" id="UP001165205">
    <property type="component" value="Unassembled WGS sequence"/>
</dbReference>
<accession>A0AAN4YZQ9</accession>
<proteinExistence type="predicted"/>